<comment type="caution">
    <text evidence="3">The sequence shown here is derived from an EMBL/GenBank/DDBJ whole genome shotgun (WGS) entry which is preliminary data.</text>
</comment>
<dbReference type="Gene3D" id="2.60.40.150">
    <property type="entry name" value="C2 domain"/>
    <property type="match status" value="2"/>
</dbReference>
<dbReference type="Pfam" id="PF07002">
    <property type="entry name" value="Copine"/>
    <property type="match status" value="1"/>
</dbReference>
<dbReference type="SUPFAM" id="SSF49562">
    <property type="entry name" value="C2 domain (Calcium/lipid-binding domain, CaLB)"/>
    <property type="match status" value="2"/>
</dbReference>
<dbReference type="Proteomes" id="UP001295684">
    <property type="component" value="Unassembled WGS sequence"/>
</dbReference>
<protein>
    <recommendedName>
        <fullName evidence="2">C2 domain-containing protein</fullName>
    </recommendedName>
</protein>
<evidence type="ECO:0000313" key="4">
    <source>
        <dbReference type="Proteomes" id="UP001295684"/>
    </source>
</evidence>
<feature type="domain" description="C2" evidence="2">
    <location>
        <begin position="5"/>
        <end position="128"/>
    </location>
</feature>
<dbReference type="InterPro" id="IPR045052">
    <property type="entry name" value="Copine"/>
</dbReference>
<dbReference type="SMART" id="SM00239">
    <property type="entry name" value="C2"/>
    <property type="match status" value="2"/>
</dbReference>
<dbReference type="AlphaFoldDB" id="A0AAD1UAN2"/>
<dbReference type="InterPro" id="IPR035892">
    <property type="entry name" value="C2_domain_sf"/>
</dbReference>
<dbReference type="InterPro" id="IPR036465">
    <property type="entry name" value="vWFA_dom_sf"/>
</dbReference>
<gene>
    <name evidence="3" type="ORF">ECRASSUSDP1_LOCUS4687</name>
</gene>
<dbReference type="InterPro" id="IPR010734">
    <property type="entry name" value="Copine_C"/>
</dbReference>
<name>A0AAD1UAN2_EUPCR</name>
<dbReference type="PANTHER" id="PTHR10857:SF106">
    <property type="entry name" value="C2 DOMAIN-CONTAINING PROTEIN"/>
    <property type="match status" value="1"/>
</dbReference>
<evidence type="ECO:0000256" key="1">
    <source>
        <dbReference type="ARBA" id="ARBA00009048"/>
    </source>
</evidence>
<proteinExistence type="inferred from homology"/>
<dbReference type="InterPro" id="IPR002035">
    <property type="entry name" value="VWF_A"/>
</dbReference>
<dbReference type="InterPro" id="IPR000008">
    <property type="entry name" value="C2_dom"/>
</dbReference>
<dbReference type="PANTHER" id="PTHR10857">
    <property type="entry name" value="COPINE"/>
    <property type="match status" value="1"/>
</dbReference>
<organism evidence="3 4">
    <name type="scientific">Euplotes crassus</name>
    <dbReference type="NCBI Taxonomy" id="5936"/>
    <lineage>
        <taxon>Eukaryota</taxon>
        <taxon>Sar</taxon>
        <taxon>Alveolata</taxon>
        <taxon>Ciliophora</taxon>
        <taxon>Intramacronucleata</taxon>
        <taxon>Spirotrichea</taxon>
        <taxon>Hypotrichia</taxon>
        <taxon>Euplotida</taxon>
        <taxon>Euplotidae</taxon>
        <taxon>Moneuplotes</taxon>
    </lineage>
</organism>
<reference evidence="3" key="1">
    <citation type="submission" date="2023-07" db="EMBL/GenBank/DDBJ databases">
        <authorList>
            <consortium name="AG Swart"/>
            <person name="Singh M."/>
            <person name="Singh A."/>
            <person name="Seah K."/>
            <person name="Emmerich C."/>
        </authorList>
    </citation>
    <scope>NUCLEOTIDE SEQUENCE</scope>
    <source>
        <strain evidence="3">DP1</strain>
    </source>
</reference>
<evidence type="ECO:0000259" key="2">
    <source>
        <dbReference type="PROSITE" id="PS50004"/>
    </source>
</evidence>
<dbReference type="SUPFAM" id="SSF53300">
    <property type="entry name" value="vWA-like"/>
    <property type="match status" value="1"/>
</dbReference>
<dbReference type="CDD" id="cd04048">
    <property type="entry name" value="C2A_Copine"/>
    <property type="match status" value="1"/>
</dbReference>
<dbReference type="Pfam" id="PF00168">
    <property type="entry name" value="C2"/>
    <property type="match status" value="2"/>
</dbReference>
<keyword evidence="4" id="KW-1185">Reference proteome</keyword>
<comment type="similarity">
    <text evidence="1">Belongs to the copine family.</text>
</comment>
<dbReference type="EMBL" id="CAMPGE010004506">
    <property type="protein sequence ID" value="CAI2363354.1"/>
    <property type="molecule type" value="Genomic_DNA"/>
</dbReference>
<accession>A0AAD1UAN2</accession>
<evidence type="ECO:0000313" key="3">
    <source>
        <dbReference type="EMBL" id="CAI2363354.1"/>
    </source>
</evidence>
<dbReference type="GO" id="GO:0005544">
    <property type="term" value="F:calcium-dependent phospholipid binding"/>
    <property type="evidence" value="ECO:0007669"/>
    <property type="project" value="InterPro"/>
</dbReference>
<dbReference type="GO" id="GO:0071277">
    <property type="term" value="P:cellular response to calcium ion"/>
    <property type="evidence" value="ECO:0007669"/>
    <property type="project" value="TreeGrafter"/>
</dbReference>
<dbReference type="PROSITE" id="PS50004">
    <property type="entry name" value="C2"/>
    <property type="match status" value="1"/>
</dbReference>
<sequence>MEYYDPGQGITSGQNDASGPKVKLQLFISCRKLKDMDYIGKSDPFCEVWLKNDERSDWTMVDKTDTMINDLNPDFTKPIIIDYYFEKNQEIRFEVYDQDQGGKEKQGKHSTKVANLLGAYHQTYVGSLGKKDKGSKIIIKSESIKESNQAIVMSVSCEGLKSKKKNFGLSSTNHPYLMIKRCQGYETSDDDFETALTVYSSHTLHDTLSPAWNIGEFPVQYLCNSDLDIPLIFEVWSFQESKDDRIYGRVRGTARHFIETEGEAHSIIKKQGNPYGTMTFDKFQLIQRPTMVDYLRSGWIISLSVAIDFTASNGELSEPTSLHYIDPYNPTKMSAYESAIYQIGSILEGYDSDRQFPVFGFGAKPRFCGIDEVSHCFHLNGSENPQVEGVQGILEAYRYALANGLGLYGPTNFEPCLSTMMEFISGRKHLAEYNIMLYITDGAITDLEETISAIIEASHLPMSIIIVGVGNADFGKMDFLDNDGSLLKDKLGKVAQRDIVQFVEYKNYATDISLLSEDVLREVPKQFVSYMSCNGIQPNPNPHDAPF</sequence>
<dbReference type="GO" id="GO:0005886">
    <property type="term" value="C:plasma membrane"/>
    <property type="evidence" value="ECO:0007669"/>
    <property type="project" value="TreeGrafter"/>
</dbReference>
<dbReference type="SMART" id="SM00327">
    <property type="entry name" value="VWA"/>
    <property type="match status" value="1"/>
</dbReference>